<keyword evidence="5 6" id="KW-0472">Membrane</keyword>
<dbReference type="GO" id="GO:0000271">
    <property type="term" value="P:polysaccharide biosynthetic process"/>
    <property type="evidence" value="ECO:0007669"/>
    <property type="project" value="InterPro"/>
</dbReference>
<organism evidence="8 9">
    <name type="scientific">Ancylobacter novellus</name>
    <name type="common">Thiobacillus novellus</name>
    <dbReference type="NCBI Taxonomy" id="921"/>
    <lineage>
        <taxon>Bacteria</taxon>
        <taxon>Pseudomonadati</taxon>
        <taxon>Pseudomonadota</taxon>
        <taxon>Alphaproteobacteria</taxon>
        <taxon>Hyphomicrobiales</taxon>
        <taxon>Xanthobacteraceae</taxon>
        <taxon>Ancylobacter</taxon>
    </lineage>
</organism>
<dbReference type="AlphaFoldDB" id="A0A2W5T274"/>
<evidence type="ECO:0000256" key="6">
    <source>
        <dbReference type="SAM" id="Phobius"/>
    </source>
</evidence>
<evidence type="ECO:0000256" key="3">
    <source>
        <dbReference type="ARBA" id="ARBA00022692"/>
    </source>
</evidence>
<evidence type="ECO:0000256" key="1">
    <source>
        <dbReference type="ARBA" id="ARBA00004141"/>
    </source>
</evidence>
<keyword evidence="3 6" id="KW-0812">Transmembrane</keyword>
<dbReference type="Pfam" id="PF04138">
    <property type="entry name" value="GtrA_DPMS_TM"/>
    <property type="match status" value="1"/>
</dbReference>
<evidence type="ECO:0000256" key="2">
    <source>
        <dbReference type="ARBA" id="ARBA00009399"/>
    </source>
</evidence>
<sequence length="150" mass="16003">MGTVDRLQAGTGARRREALMARLRHILLFAVLGGIGTAAHYAVLIGLVQSGLAGPVLGTTAGFLVGAFVNYQFSRHVVFRSSKPHGEAMTKFLLVAGVGMVLNAALMALFTQVLAAPYLPAQILVTGLLVLWHYGGNAVWTFREKRAEAN</sequence>
<evidence type="ECO:0000313" key="8">
    <source>
        <dbReference type="EMBL" id="PZQ80910.1"/>
    </source>
</evidence>
<comment type="caution">
    <text evidence="8">The sequence shown here is derived from an EMBL/GenBank/DDBJ whole genome shotgun (WGS) entry which is preliminary data.</text>
</comment>
<reference evidence="8 9" key="1">
    <citation type="submission" date="2017-08" db="EMBL/GenBank/DDBJ databases">
        <title>Infants hospitalized years apart are colonized by the same room-sourced microbial strains.</title>
        <authorList>
            <person name="Brooks B."/>
            <person name="Olm M.R."/>
            <person name="Firek B.A."/>
            <person name="Baker R."/>
            <person name="Thomas B.C."/>
            <person name="Morowitz M.J."/>
            <person name="Banfield J.F."/>
        </authorList>
    </citation>
    <scope>NUCLEOTIDE SEQUENCE [LARGE SCALE GENOMIC DNA]</scope>
    <source>
        <strain evidence="8">S2_005_001_R2_27</strain>
    </source>
</reference>
<gene>
    <name evidence="8" type="ORF">DI549_15590</name>
</gene>
<comment type="subcellular location">
    <subcellularLocation>
        <location evidence="1">Membrane</location>
        <topology evidence="1">Multi-pass membrane protein</topology>
    </subcellularLocation>
</comment>
<evidence type="ECO:0000313" key="9">
    <source>
        <dbReference type="Proteomes" id="UP000248887"/>
    </source>
</evidence>
<feature type="transmembrane region" description="Helical" evidence="6">
    <location>
        <begin position="121"/>
        <end position="142"/>
    </location>
</feature>
<dbReference type="Proteomes" id="UP000248887">
    <property type="component" value="Unassembled WGS sequence"/>
</dbReference>
<evidence type="ECO:0000256" key="5">
    <source>
        <dbReference type="ARBA" id="ARBA00023136"/>
    </source>
</evidence>
<dbReference type="EMBL" id="QFQD01000055">
    <property type="protein sequence ID" value="PZQ80910.1"/>
    <property type="molecule type" value="Genomic_DNA"/>
</dbReference>
<dbReference type="GO" id="GO:0005886">
    <property type="term" value="C:plasma membrane"/>
    <property type="evidence" value="ECO:0007669"/>
    <property type="project" value="TreeGrafter"/>
</dbReference>
<evidence type="ECO:0000256" key="4">
    <source>
        <dbReference type="ARBA" id="ARBA00022989"/>
    </source>
</evidence>
<dbReference type="InterPro" id="IPR007267">
    <property type="entry name" value="GtrA_DPMS_TM"/>
</dbReference>
<dbReference type="PANTHER" id="PTHR38459:SF1">
    <property type="entry name" value="PROPHAGE BACTOPRENOL-LINKED GLUCOSE TRANSLOCASE HOMOLOG"/>
    <property type="match status" value="1"/>
</dbReference>
<feature type="transmembrane region" description="Helical" evidence="6">
    <location>
        <begin position="92"/>
        <end position="115"/>
    </location>
</feature>
<protein>
    <submittedName>
        <fullName evidence="8">GtrA family protein</fullName>
    </submittedName>
</protein>
<feature type="domain" description="GtrA/DPMS transmembrane" evidence="7">
    <location>
        <begin position="29"/>
        <end position="142"/>
    </location>
</feature>
<keyword evidence="4 6" id="KW-1133">Transmembrane helix</keyword>
<dbReference type="InterPro" id="IPR051401">
    <property type="entry name" value="GtrA_CellWall_Glycosyl"/>
</dbReference>
<name>A0A2W5T274_ANCNO</name>
<comment type="similarity">
    <text evidence="2">Belongs to the GtrA family.</text>
</comment>
<dbReference type="PANTHER" id="PTHR38459">
    <property type="entry name" value="PROPHAGE BACTOPRENOL-LINKED GLUCOSE TRANSLOCASE HOMOLOG"/>
    <property type="match status" value="1"/>
</dbReference>
<proteinExistence type="inferred from homology"/>
<feature type="transmembrane region" description="Helical" evidence="6">
    <location>
        <begin position="26"/>
        <end position="46"/>
    </location>
</feature>
<evidence type="ECO:0000259" key="7">
    <source>
        <dbReference type="Pfam" id="PF04138"/>
    </source>
</evidence>
<feature type="transmembrane region" description="Helical" evidence="6">
    <location>
        <begin position="52"/>
        <end position="71"/>
    </location>
</feature>
<accession>A0A2W5T274</accession>